<dbReference type="Pfam" id="PF02618">
    <property type="entry name" value="YceG"/>
    <property type="match status" value="1"/>
</dbReference>
<evidence type="ECO:0000256" key="2">
    <source>
        <dbReference type="ARBA" id="ARBA00022692"/>
    </source>
</evidence>
<evidence type="ECO:0000313" key="8">
    <source>
        <dbReference type="EMBL" id="UQK59755.1"/>
    </source>
</evidence>
<dbReference type="GO" id="GO:0005886">
    <property type="term" value="C:plasma membrane"/>
    <property type="evidence" value="ECO:0007669"/>
    <property type="project" value="UniProtKB-UniRule"/>
</dbReference>
<dbReference type="NCBIfam" id="TIGR00247">
    <property type="entry name" value="endolytic transglycosylase MltG"/>
    <property type="match status" value="1"/>
</dbReference>
<dbReference type="EMBL" id="CP096649">
    <property type="protein sequence ID" value="UQK59755.1"/>
    <property type="molecule type" value="Genomic_DNA"/>
</dbReference>
<keyword evidence="5 7" id="KW-0456">Lyase</keyword>
<evidence type="ECO:0000256" key="5">
    <source>
        <dbReference type="ARBA" id="ARBA00023239"/>
    </source>
</evidence>
<keyword evidence="3 7" id="KW-1133">Transmembrane helix</keyword>
<dbReference type="PANTHER" id="PTHR30518">
    <property type="entry name" value="ENDOLYTIC MUREIN TRANSGLYCOSYLASE"/>
    <property type="match status" value="1"/>
</dbReference>
<name>A0A9E7IXC4_9FIRM</name>
<keyword evidence="9" id="KW-1185">Reference proteome</keyword>
<evidence type="ECO:0000313" key="9">
    <source>
        <dbReference type="Proteomes" id="UP000831151"/>
    </source>
</evidence>
<dbReference type="InterPro" id="IPR003770">
    <property type="entry name" value="MLTG-like"/>
</dbReference>
<proteinExistence type="inferred from homology"/>
<dbReference type="GO" id="GO:0008932">
    <property type="term" value="F:lytic endotransglycosylase activity"/>
    <property type="evidence" value="ECO:0007669"/>
    <property type="project" value="UniProtKB-UniRule"/>
</dbReference>
<evidence type="ECO:0000256" key="6">
    <source>
        <dbReference type="ARBA" id="ARBA00023316"/>
    </source>
</evidence>
<evidence type="ECO:0000256" key="1">
    <source>
        <dbReference type="ARBA" id="ARBA00022475"/>
    </source>
</evidence>
<dbReference type="HAMAP" id="MF_02065">
    <property type="entry name" value="MltG"/>
    <property type="match status" value="1"/>
</dbReference>
<comment type="similarity">
    <text evidence="7">Belongs to the transglycosylase MltG family.</text>
</comment>
<dbReference type="CDD" id="cd08010">
    <property type="entry name" value="MltG_like"/>
    <property type="match status" value="1"/>
</dbReference>
<dbReference type="EC" id="4.2.2.29" evidence="7"/>
<organism evidence="8 9">
    <name type="scientific">Fenollaria massiliensis</name>
    <dbReference type="NCBI Taxonomy" id="938288"/>
    <lineage>
        <taxon>Bacteria</taxon>
        <taxon>Bacillati</taxon>
        <taxon>Bacillota</taxon>
        <taxon>Clostridia</taxon>
        <taxon>Eubacteriales</taxon>
        <taxon>Fenollaria</taxon>
    </lineage>
</organism>
<gene>
    <name evidence="7 8" type="primary">mltG</name>
    <name evidence="8" type="ORF">M1R53_03685</name>
</gene>
<dbReference type="RefSeq" id="WP_249243111.1">
    <property type="nucleotide sequence ID" value="NZ_CP096649.1"/>
</dbReference>
<protein>
    <recommendedName>
        <fullName evidence="7">Endolytic murein transglycosylase</fullName>
        <ecNumber evidence="7">4.2.2.29</ecNumber>
    </recommendedName>
    <alternativeName>
        <fullName evidence="7">Peptidoglycan lytic transglycosylase</fullName>
    </alternativeName>
    <alternativeName>
        <fullName evidence="7">Peptidoglycan polymerization terminase</fullName>
    </alternativeName>
</protein>
<accession>A0A9E7IXC4</accession>
<comment type="function">
    <text evidence="7">Functions as a peptidoglycan terminase that cleaves nascent peptidoglycan strands endolytically to terminate their elongation.</text>
</comment>
<dbReference type="PANTHER" id="PTHR30518:SF2">
    <property type="entry name" value="ENDOLYTIC MUREIN TRANSGLYCOSYLASE"/>
    <property type="match status" value="1"/>
</dbReference>
<keyword evidence="1 7" id="KW-1003">Cell membrane</keyword>
<comment type="catalytic activity">
    <reaction evidence="7">
        <text>a peptidoglycan chain = a peptidoglycan chain with N-acetyl-1,6-anhydromuramyl-[peptide] at the reducing end + a peptidoglycan chain with N-acetylglucosamine at the non-reducing end.</text>
        <dbReference type="EC" id="4.2.2.29"/>
    </reaction>
</comment>
<evidence type="ECO:0000256" key="7">
    <source>
        <dbReference type="HAMAP-Rule" id="MF_02065"/>
    </source>
</evidence>
<keyword evidence="4 7" id="KW-0472">Membrane</keyword>
<evidence type="ECO:0000256" key="3">
    <source>
        <dbReference type="ARBA" id="ARBA00022989"/>
    </source>
</evidence>
<dbReference type="Gene3D" id="3.30.1490.480">
    <property type="entry name" value="Endolytic murein transglycosylase"/>
    <property type="match status" value="2"/>
</dbReference>
<evidence type="ECO:0000256" key="4">
    <source>
        <dbReference type="ARBA" id="ARBA00023136"/>
    </source>
</evidence>
<sequence>MKKRRIITITVLIFILIAIIWKINSCVSWMYKPYDPNDDTEYTIEIPEGSGASYVAKELYDKKIIRNGTAFKDVLKDNDLEKHIKSGTFKVKKSMTLLEIANIIAGEGEAPKGETVKVTIPEGFELTRIAQRLEEKGLVSSEDFLNECKNVDKYKEKYEFLSNINNETLEGFLFPATYDIAMGSSSEEIITMMLNAFNNIYSKISSEVDDLNKLITLASIVEREAKLEEERPIIAKVFLNRIDKNIRLQSCATIQYALGERKPKLSNEDLKIDSPYNTYTHDGLPPAPICNPGEASIVASLHPADVDYLYFVVKPGSDGAHNFSSDYNKFLNDKKDYKSNND</sequence>
<dbReference type="KEGG" id="fms:M1R53_03685"/>
<keyword evidence="6 7" id="KW-0961">Cell wall biogenesis/degradation</keyword>
<dbReference type="GO" id="GO:0071555">
    <property type="term" value="P:cell wall organization"/>
    <property type="evidence" value="ECO:0007669"/>
    <property type="project" value="UniProtKB-KW"/>
</dbReference>
<keyword evidence="2 7" id="KW-0812">Transmembrane</keyword>
<dbReference type="GO" id="GO:0009252">
    <property type="term" value="P:peptidoglycan biosynthetic process"/>
    <property type="evidence" value="ECO:0007669"/>
    <property type="project" value="UniProtKB-UniRule"/>
</dbReference>
<dbReference type="AlphaFoldDB" id="A0A9E7IXC4"/>
<dbReference type="Proteomes" id="UP000831151">
    <property type="component" value="Chromosome"/>
</dbReference>
<reference evidence="8" key="1">
    <citation type="submission" date="2022-04" db="EMBL/GenBank/DDBJ databases">
        <title>Complete genome sequences of Ezakiella coagulans and Fenollaria massiliensis.</title>
        <authorList>
            <person name="France M.T."/>
            <person name="Clifford J."/>
            <person name="Narina S."/>
            <person name="Rutt L."/>
            <person name="Ravel J."/>
        </authorList>
    </citation>
    <scope>NUCLEOTIDE SEQUENCE</scope>
    <source>
        <strain evidence="8">C0061C2</strain>
    </source>
</reference>
<feature type="site" description="Important for catalytic activity" evidence="7">
    <location>
        <position position="224"/>
    </location>
</feature>